<evidence type="ECO:0000256" key="1">
    <source>
        <dbReference type="SAM" id="MobiDB-lite"/>
    </source>
</evidence>
<feature type="compositionally biased region" description="Acidic residues" evidence="1">
    <location>
        <begin position="64"/>
        <end position="78"/>
    </location>
</feature>
<feature type="compositionally biased region" description="Basic and acidic residues" evidence="1">
    <location>
        <begin position="604"/>
        <end position="628"/>
    </location>
</feature>
<dbReference type="EMBL" id="CAUEEQ010058953">
    <property type="protein sequence ID" value="CAJ0963994.1"/>
    <property type="molecule type" value="Genomic_DNA"/>
</dbReference>
<feature type="compositionally biased region" description="Polar residues" evidence="1">
    <location>
        <begin position="351"/>
        <end position="366"/>
    </location>
</feature>
<feature type="compositionally biased region" description="Low complexity" evidence="1">
    <location>
        <begin position="253"/>
        <end position="263"/>
    </location>
</feature>
<evidence type="ECO:0008006" key="4">
    <source>
        <dbReference type="Google" id="ProtNLM"/>
    </source>
</evidence>
<accession>A0ABN9MEH8</accession>
<evidence type="ECO:0000313" key="2">
    <source>
        <dbReference type="EMBL" id="CAJ0963994.1"/>
    </source>
</evidence>
<feature type="compositionally biased region" description="Basic and acidic residues" evidence="1">
    <location>
        <begin position="190"/>
        <end position="218"/>
    </location>
</feature>
<keyword evidence="3" id="KW-1185">Reference proteome</keyword>
<feature type="compositionally biased region" description="Polar residues" evidence="1">
    <location>
        <begin position="291"/>
        <end position="307"/>
    </location>
</feature>
<feature type="compositionally biased region" description="Basic and acidic residues" evidence="1">
    <location>
        <begin position="753"/>
        <end position="770"/>
    </location>
</feature>
<feature type="region of interest" description="Disordered" evidence="1">
    <location>
        <begin position="559"/>
        <end position="647"/>
    </location>
</feature>
<feature type="compositionally biased region" description="Polar residues" evidence="1">
    <location>
        <begin position="85"/>
        <end position="100"/>
    </location>
</feature>
<feature type="compositionally biased region" description="Polar residues" evidence="1">
    <location>
        <begin position="511"/>
        <end position="524"/>
    </location>
</feature>
<comment type="caution">
    <text evidence="2">The sequence shown here is derived from an EMBL/GenBank/DDBJ whole genome shotgun (WGS) entry which is preliminary data.</text>
</comment>
<feature type="region of interest" description="Disordered" evidence="1">
    <location>
        <begin position="484"/>
        <end position="524"/>
    </location>
</feature>
<dbReference type="Pfam" id="PF15385">
    <property type="entry name" value="SARG"/>
    <property type="match status" value="2"/>
</dbReference>
<sequence>MPEKAPWTRHVGMAGLNSVGSTGSCDSMESISSNHSAFSGDGYDHLSAEERECLMFLEETIDSLDNEDDSGVSNDELETTEKSASHSGTEPTKAPSSSGNDKPRPLSTVFPQVEEWASVAKIPQGYHSFPRIIQVSREENPVHKAESKLPESESDQAKSWHGKPKSMSSINRPQTGEPQMDFLIIPPPEPFRDPQVHIDKRRSVTDPTDAREVRYEKPQFRPATISEYKEMPAVVKPFSIPTPLFPRVSSPKSTTSSQETVTQVEEKLVDVKQGPPTAPKPRALPPHIIIKSSSGVVSNLDPQSRPRTFSAHERYSDKSQEPTIPKVPHSKEHERARLEALQKLGFIAKSSSQENISLPSSKTDLSLPQGVGDQGDKDLNRKSDVNQQSKVDLMSTNSTQPSITHKADDGQVRNESPSKNGKSMKFGSPEKVELVSGATLIHKDPNTVEIPPQHIKSSVFGRNRPSVKVDMQEKGDDVIQMSKSLNEVPTDTAGSSKNIEADTTKHKSPSHSRASSTVDIKSGYSTNLLNTGSDASLKSVKQDLDGKPSTLKAAPVEKQTAFPEIHPVPLNTSGHLSIGEKSQEKLGSSENISTSPGKPFSFPRPKEIVVTHHSPEVQGKDKVLDKSNRHSAHFEPSNEPYLHFPQGSVPGLRQINFKANTLERSGVGLSGSMSSIEKESQKANSSFFKKPLFSGNFLRSSRPRPASLGTGKDFANLESSTAGGETTEKRSFFSRPSRSSAPVTSVKITPKGTSEEHRKEALKKLGILKE</sequence>
<name>A0ABN9MEH8_9NEOB</name>
<feature type="region of interest" description="Disordered" evidence="1">
    <location>
        <begin position="243"/>
        <end position="335"/>
    </location>
</feature>
<organism evidence="2 3">
    <name type="scientific">Ranitomeya imitator</name>
    <name type="common">mimic poison frog</name>
    <dbReference type="NCBI Taxonomy" id="111125"/>
    <lineage>
        <taxon>Eukaryota</taxon>
        <taxon>Metazoa</taxon>
        <taxon>Chordata</taxon>
        <taxon>Craniata</taxon>
        <taxon>Vertebrata</taxon>
        <taxon>Euteleostomi</taxon>
        <taxon>Amphibia</taxon>
        <taxon>Batrachia</taxon>
        <taxon>Anura</taxon>
        <taxon>Neobatrachia</taxon>
        <taxon>Hyloidea</taxon>
        <taxon>Dendrobatidae</taxon>
        <taxon>Dendrobatinae</taxon>
        <taxon>Ranitomeya</taxon>
    </lineage>
</organism>
<feature type="compositionally biased region" description="Polar residues" evidence="1">
    <location>
        <begin position="166"/>
        <end position="177"/>
    </location>
</feature>
<feature type="region of interest" description="Disordered" evidence="1">
    <location>
        <begin position="694"/>
        <end position="770"/>
    </location>
</feature>
<evidence type="ECO:0000313" key="3">
    <source>
        <dbReference type="Proteomes" id="UP001176940"/>
    </source>
</evidence>
<gene>
    <name evidence="2" type="ORF">RIMI_LOCUS18905089</name>
</gene>
<protein>
    <recommendedName>
        <fullName evidence="4">Specifically androgen-regulated gene protein</fullName>
    </recommendedName>
</protein>
<dbReference type="PANTHER" id="PTHR21555">
    <property type="entry name" value="SPECIFICALLY ANDROGEN-REGULATED GENE PROTEIN"/>
    <property type="match status" value="1"/>
</dbReference>
<dbReference type="Proteomes" id="UP001176940">
    <property type="component" value="Unassembled WGS sequence"/>
</dbReference>
<dbReference type="PANTHER" id="PTHR21555:SF0">
    <property type="entry name" value="SPECIFICALLY ANDROGEN-REGULATED GENE PROTEIN"/>
    <property type="match status" value="1"/>
</dbReference>
<feature type="region of interest" description="Disordered" evidence="1">
    <location>
        <begin position="64"/>
        <end position="107"/>
    </location>
</feature>
<feature type="compositionally biased region" description="Polar residues" evidence="1">
    <location>
        <begin position="385"/>
        <end position="403"/>
    </location>
</feature>
<feature type="compositionally biased region" description="Polar residues" evidence="1">
    <location>
        <begin position="585"/>
        <end position="596"/>
    </location>
</feature>
<reference evidence="2" key="1">
    <citation type="submission" date="2023-07" db="EMBL/GenBank/DDBJ databases">
        <authorList>
            <person name="Stuckert A."/>
        </authorList>
    </citation>
    <scope>NUCLEOTIDE SEQUENCE</scope>
</reference>
<proteinExistence type="predicted"/>
<feature type="region of interest" description="Disordered" evidence="1">
    <location>
        <begin position="351"/>
        <end position="430"/>
    </location>
</feature>
<feature type="compositionally biased region" description="Basic and acidic residues" evidence="1">
    <location>
        <begin position="140"/>
        <end position="158"/>
    </location>
</feature>
<dbReference type="PROSITE" id="PS51257">
    <property type="entry name" value="PROKAR_LIPOPROTEIN"/>
    <property type="match status" value="1"/>
</dbReference>
<dbReference type="InterPro" id="IPR026152">
    <property type="entry name" value="SARG"/>
</dbReference>
<feature type="region of interest" description="Disordered" evidence="1">
    <location>
        <begin position="443"/>
        <end position="465"/>
    </location>
</feature>
<feature type="compositionally biased region" description="Basic and acidic residues" evidence="1">
    <location>
        <begin position="310"/>
        <end position="320"/>
    </location>
</feature>
<feature type="region of interest" description="Disordered" evidence="1">
    <location>
        <begin position="140"/>
        <end position="218"/>
    </location>
</feature>
<feature type="compositionally biased region" description="Basic and acidic residues" evidence="1">
    <location>
        <begin position="374"/>
        <end position="384"/>
    </location>
</feature>
<feature type="compositionally biased region" description="Polar residues" evidence="1">
    <location>
        <begin position="484"/>
        <end position="498"/>
    </location>
</feature>